<dbReference type="PANTHER" id="PTHR10587:SF133">
    <property type="entry name" value="CHITIN DEACETYLASE 1-RELATED"/>
    <property type="match status" value="1"/>
</dbReference>
<accession>A0A840RLR6</accession>
<dbReference type="SUPFAM" id="SSF88713">
    <property type="entry name" value="Glycoside hydrolase/deacetylase"/>
    <property type="match status" value="1"/>
</dbReference>
<keyword evidence="5" id="KW-1185">Reference proteome</keyword>
<keyword evidence="2" id="KW-0378">Hydrolase</keyword>
<comment type="caution">
    <text evidence="4">The sequence shown here is derived from an EMBL/GenBank/DDBJ whole genome shotgun (WGS) entry which is preliminary data.</text>
</comment>
<dbReference type="InterPro" id="IPR050248">
    <property type="entry name" value="Polysacc_deacetylase_ArnD"/>
</dbReference>
<dbReference type="GO" id="GO:0005975">
    <property type="term" value="P:carbohydrate metabolic process"/>
    <property type="evidence" value="ECO:0007669"/>
    <property type="project" value="InterPro"/>
</dbReference>
<proteinExistence type="predicted"/>
<dbReference type="Gene3D" id="3.20.20.370">
    <property type="entry name" value="Glycoside hydrolase/deacetylase"/>
    <property type="match status" value="1"/>
</dbReference>
<evidence type="ECO:0000259" key="3">
    <source>
        <dbReference type="PROSITE" id="PS51677"/>
    </source>
</evidence>
<dbReference type="GO" id="GO:0016020">
    <property type="term" value="C:membrane"/>
    <property type="evidence" value="ECO:0007669"/>
    <property type="project" value="TreeGrafter"/>
</dbReference>
<organism evidence="4 5">
    <name type="scientific">Silvimonas terrae</name>
    <dbReference type="NCBI Taxonomy" id="300266"/>
    <lineage>
        <taxon>Bacteria</taxon>
        <taxon>Pseudomonadati</taxon>
        <taxon>Pseudomonadota</taxon>
        <taxon>Betaproteobacteria</taxon>
        <taxon>Neisseriales</taxon>
        <taxon>Chitinibacteraceae</taxon>
        <taxon>Silvimonas</taxon>
    </lineage>
</organism>
<keyword evidence="1" id="KW-0479">Metal-binding</keyword>
<feature type="domain" description="NodB homology" evidence="3">
    <location>
        <begin position="86"/>
        <end position="270"/>
    </location>
</feature>
<dbReference type="PROSITE" id="PS51677">
    <property type="entry name" value="NODB"/>
    <property type="match status" value="1"/>
</dbReference>
<sequence>MQRKARFIAIFAVCLCLLAVVAWQVWDWLPPPLPPASTVAASTPKMRQYVRTPFIDDWDQAPLADMNAHAALNPGVAFLEGPTHRRLVALTFDDGPSPYTPALLDVLKKYHVHATFFWIGKHVQEYDDVARRALAEGHTLGNHTFTHPDISGTAADFWWDEQIGVTQDIFQRVIGKRPRLFRPPYGKIDDEEIKALNQHGLKTILWSVDTQDWNKNRWLFGRHHIERWIQQYIHEEAIILMHDGGGHRDQTVAAVDAVIPWLQQAGYQFVTVDQLLGIKDAYQ</sequence>
<dbReference type="RefSeq" id="WP_184103107.1">
    <property type="nucleotide sequence ID" value="NZ_JACHHN010000011.1"/>
</dbReference>
<protein>
    <submittedName>
        <fullName evidence="4">Peptidoglycan/xylan/chitin deacetylase (PgdA/CDA1 family)</fullName>
    </submittedName>
</protein>
<dbReference type="InterPro" id="IPR002509">
    <property type="entry name" value="NODB_dom"/>
</dbReference>
<dbReference type="AlphaFoldDB" id="A0A840RLR6"/>
<gene>
    <name evidence="4" type="ORF">HNQ50_004225</name>
</gene>
<dbReference type="Pfam" id="PF01522">
    <property type="entry name" value="Polysacc_deac_1"/>
    <property type="match status" value="1"/>
</dbReference>
<evidence type="ECO:0000256" key="1">
    <source>
        <dbReference type="ARBA" id="ARBA00022723"/>
    </source>
</evidence>
<dbReference type="PANTHER" id="PTHR10587">
    <property type="entry name" value="GLYCOSYL TRANSFERASE-RELATED"/>
    <property type="match status" value="1"/>
</dbReference>
<name>A0A840RLR6_9NEIS</name>
<dbReference type="EMBL" id="JACHHN010000011">
    <property type="protein sequence ID" value="MBB5193468.1"/>
    <property type="molecule type" value="Genomic_DNA"/>
</dbReference>
<evidence type="ECO:0000313" key="4">
    <source>
        <dbReference type="EMBL" id="MBB5193468.1"/>
    </source>
</evidence>
<dbReference type="GO" id="GO:0046872">
    <property type="term" value="F:metal ion binding"/>
    <property type="evidence" value="ECO:0007669"/>
    <property type="project" value="UniProtKB-KW"/>
</dbReference>
<dbReference type="InterPro" id="IPR011330">
    <property type="entry name" value="Glyco_hydro/deAcase_b/a-brl"/>
</dbReference>
<evidence type="ECO:0000256" key="2">
    <source>
        <dbReference type="ARBA" id="ARBA00022801"/>
    </source>
</evidence>
<dbReference type="CDD" id="cd10917">
    <property type="entry name" value="CE4_NodB_like_6s_7s"/>
    <property type="match status" value="1"/>
</dbReference>
<dbReference type="Proteomes" id="UP000543030">
    <property type="component" value="Unassembled WGS sequence"/>
</dbReference>
<dbReference type="GO" id="GO:0016810">
    <property type="term" value="F:hydrolase activity, acting on carbon-nitrogen (but not peptide) bonds"/>
    <property type="evidence" value="ECO:0007669"/>
    <property type="project" value="InterPro"/>
</dbReference>
<evidence type="ECO:0000313" key="5">
    <source>
        <dbReference type="Proteomes" id="UP000543030"/>
    </source>
</evidence>
<reference evidence="4 5" key="1">
    <citation type="submission" date="2020-08" db="EMBL/GenBank/DDBJ databases">
        <title>Genomic Encyclopedia of Type Strains, Phase IV (KMG-IV): sequencing the most valuable type-strain genomes for metagenomic binning, comparative biology and taxonomic classification.</title>
        <authorList>
            <person name="Goeker M."/>
        </authorList>
    </citation>
    <scope>NUCLEOTIDE SEQUENCE [LARGE SCALE GENOMIC DNA]</scope>
    <source>
        <strain evidence="4 5">DSM 18233</strain>
    </source>
</reference>